<evidence type="ECO:0000313" key="4">
    <source>
        <dbReference type="Proteomes" id="UP000600918"/>
    </source>
</evidence>
<keyword evidence="4" id="KW-1185">Reference proteome</keyword>
<keyword evidence="2" id="KW-0472">Membrane</keyword>
<reference evidence="3" key="1">
    <citation type="journal article" date="2020" name="G3 (Bethesda)">
        <title>High-Quality Assemblies for Three Invasive Social Wasps from the &lt;i&gt;Vespula&lt;/i&gt; Genus.</title>
        <authorList>
            <person name="Harrop T.W.R."/>
            <person name="Guhlin J."/>
            <person name="McLaughlin G.M."/>
            <person name="Permina E."/>
            <person name="Stockwell P."/>
            <person name="Gilligan J."/>
            <person name="Le Lec M.F."/>
            <person name="Gruber M.A.M."/>
            <person name="Quinn O."/>
            <person name="Lovegrove M."/>
            <person name="Duncan E.J."/>
            <person name="Remnant E.J."/>
            <person name="Van Eeckhoven J."/>
            <person name="Graham B."/>
            <person name="Knapp R.A."/>
            <person name="Langford K.W."/>
            <person name="Kronenberg Z."/>
            <person name="Press M.O."/>
            <person name="Eacker S.M."/>
            <person name="Wilson-Rankin E.E."/>
            <person name="Purcell J."/>
            <person name="Lester P.J."/>
            <person name="Dearden P.K."/>
        </authorList>
    </citation>
    <scope>NUCLEOTIDE SEQUENCE</scope>
    <source>
        <strain evidence="3">Volc-1</strain>
    </source>
</reference>
<evidence type="ECO:0000313" key="3">
    <source>
        <dbReference type="EMBL" id="KAF7439352.1"/>
    </source>
</evidence>
<accession>A0A834UHX4</accession>
<comment type="caution">
    <text evidence="3">The sequence shown here is derived from an EMBL/GenBank/DDBJ whole genome shotgun (WGS) entry which is preliminary data.</text>
</comment>
<feature type="region of interest" description="Disordered" evidence="1">
    <location>
        <begin position="37"/>
        <end position="94"/>
    </location>
</feature>
<keyword evidence="2" id="KW-1133">Transmembrane helix</keyword>
<evidence type="ECO:0000256" key="2">
    <source>
        <dbReference type="SAM" id="Phobius"/>
    </source>
</evidence>
<name>A0A834UHX4_VESPE</name>
<proteinExistence type="predicted"/>
<organism evidence="3 4">
    <name type="scientific">Vespula pensylvanica</name>
    <name type="common">Western yellow jacket</name>
    <name type="synonym">Wasp</name>
    <dbReference type="NCBI Taxonomy" id="30213"/>
    <lineage>
        <taxon>Eukaryota</taxon>
        <taxon>Metazoa</taxon>
        <taxon>Ecdysozoa</taxon>
        <taxon>Arthropoda</taxon>
        <taxon>Hexapoda</taxon>
        <taxon>Insecta</taxon>
        <taxon>Pterygota</taxon>
        <taxon>Neoptera</taxon>
        <taxon>Endopterygota</taxon>
        <taxon>Hymenoptera</taxon>
        <taxon>Apocrita</taxon>
        <taxon>Aculeata</taxon>
        <taxon>Vespoidea</taxon>
        <taxon>Vespidae</taxon>
        <taxon>Vespinae</taxon>
        <taxon>Vespula</taxon>
    </lineage>
</organism>
<dbReference type="EMBL" id="JACSDY010000001">
    <property type="protein sequence ID" value="KAF7439352.1"/>
    <property type="molecule type" value="Genomic_DNA"/>
</dbReference>
<protein>
    <submittedName>
        <fullName evidence="3">Uncharacterized protein</fullName>
    </submittedName>
</protein>
<sequence length="94" mass="10102">MVGWLDGWLVSWLADWLVGWLVGWLVAWLAEFTGSASKHSRERGEEGGMPSSSAVARISASGGDENEVAHQLMARTGTEPPTFSPTDSRSSTVP</sequence>
<keyword evidence="2" id="KW-0812">Transmembrane</keyword>
<dbReference type="AlphaFoldDB" id="A0A834UHX4"/>
<evidence type="ECO:0000256" key="1">
    <source>
        <dbReference type="SAM" id="MobiDB-lite"/>
    </source>
</evidence>
<gene>
    <name evidence="3" type="ORF">H0235_001743</name>
</gene>
<feature type="compositionally biased region" description="Polar residues" evidence="1">
    <location>
        <begin position="79"/>
        <end position="94"/>
    </location>
</feature>
<feature type="transmembrane region" description="Helical" evidence="2">
    <location>
        <begin position="12"/>
        <end position="33"/>
    </location>
</feature>
<dbReference type="Proteomes" id="UP000600918">
    <property type="component" value="Unassembled WGS sequence"/>
</dbReference>